<dbReference type="Proteomes" id="UP000694427">
    <property type="component" value="Unplaced"/>
</dbReference>
<evidence type="ECO:0000256" key="3">
    <source>
        <dbReference type="ARBA" id="ARBA00022837"/>
    </source>
</evidence>
<organism evidence="8 9">
    <name type="scientific">Cyprinus carpio</name>
    <name type="common">Common carp</name>
    <dbReference type="NCBI Taxonomy" id="7962"/>
    <lineage>
        <taxon>Eukaryota</taxon>
        <taxon>Metazoa</taxon>
        <taxon>Chordata</taxon>
        <taxon>Craniata</taxon>
        <taxon>Vertebrata</taxon>
        <taxon>Euteleostomi</taxon>
        <taxon>Actinopterygii</taxon>
        <taxon>Neopterygii</taxon>
        <taxon>Teleostei</taxon>
        <taxon>Ostariophysi</taxon>
        <taxon>Cypriniformes</taxon>
        <taxon>Cyprinidae</taxon>
        <taxon>Cyprininae</taxon>
        <taxon>Cyprinus</taxon>
    </lineage>
</organism>
<evidence type="ECO:0000259" key="7">
    <source>
        <dbReference type="PROSITE" id="PS51828"/>
    </source>
</evidence>
<evidence type="ECO:0000256" key="1">
    <source>
        <dbReference type="ARBA" id="ARBA00001913"/>
    </source>
</evidence>
<keyword evidence="3" id="KW-0106">Calcium</keyword>
<dbReference type="Pfam" id="PF00354">
    <property type="entry name" value="Pentaxin"/>
    <property type="match status" value="1"/>
</dbReference>
<keyword evidence="5" id="KW-0325">Glycoprotein</keyword>
<protein>
    <recommendedName>
        <fullName evidence="7">Pentraxin (PTX) domain-containing protein</fullName>
    </recommendedName>
</protein>
<dbReference type="InterPro" id="IPR051360">
    <property type="entry name" value="Neuronal_Pentraxin_Related"/>
</dbReference>
<dbReference type="SUPFAM" id="SSF49899">
    <property type="entry name" value="Concanavalin A-like lectins/glucanases"/>
    <property type="match status" value="1"/>
</dbReference>
<dbReference type="PROSITE" id="PS51828">
    <property type="entry name" value="PTX_2"/>
    <property type="match status" value="1"/>
</dbReference>
<proteinExistence type="predicted"/>
<dbReference type="AlphaFoldDB" id="A0A8C1QIJ8"/>
<name>A0A8C1QIJ8_CYPCA</name>
<evidence type="ECO:0000256" key="5">
    <source>
        <dbReference type="ARBA" id="ARBA00023180"/>
    </source>
</evidence>
<dbReference type="InterPro" id="IPR013320">
    <property type="entry name" value="ConA-like_dom_sf"/>
</dbReference>
<comment type="caution">
    <text evidence="6">Lacks conserved residue(s) required for the propagation of feature annotation.</text>
</comment>
<dbReference type="Gene3D" id="2.60.120.200">
    <property type="match status" value="1"/>
</dbReference>
<dbReference type="PRINTS" id="PR00895">
    <property type="entry name" value="PENTAXIN"/>
</dbReference>
<evidence type="ECO:0000256" key="4">
    <source>
        <dbReference type="ARBA" id="ARBA00023157"/>
    </source>
</evidence>
<evidence type="ECO:0000256" key="2">
    <source>
        <dbReference type="ARBA" id="ARBA00022723"/>
    </source>
</evidence>
<dbReference type="GO" id="GO:0046872">
    <property type="term" value="F:metal ion binding"/>
    <property type="evidence" value="ECO:0007669"/>
    <property type="project" value="UniProtKB-KW"/>
</dbReference>
<evidence type="ECO:0000313" key="9">
    <source>
        <dbReference type="Proteomes" id="UP000694427"/>
    </source>
</evidence>
<keyword evidence="2" id="KW-0479">Metal-binding</keyword>
<sequence length="254" mass="28492">MHASYLLRWEYCSLVNITGCFPAPDVYMLEFPARPHRESARLRHKFHNMEALTVCAYLQLDPTCHGLSTVFSYAIQSFTKEFQLQAQITGNEPVHLALLVHGSNTSYVTGFPNDASWHFVCASWDGKTGKWVIWVDGAVAGSGNSLNSTSHIGGDGLFMIGQEQKTYGDFNNDRALCGNVTQLYMWDRFLVDSKIQSMVKLCSAVPFGFFKWNESTMEIETSLQTRRGNSPCQGRVAMSPSRLWIIISTVPPCE</sequence>
<keyword evidence="4" id="KW-1015">Disulfide bond</keyword>
<dbReference type="Ensembl" id="ENSCCRT00010047172.1">
    <property type="protein sequence ID" value="ENSCCRP00010043036.1"/>
    <property type="gene ID" value="ENSCCRG00010018279.1"/>
</dbReference>
<comment type="cofactor">
    <cofactor evidence="1">
        <name>Ca(2+)</name>
        <dbReference type="ChEBI" id="CHEBI:29108"/>
    </cofactor>
</comment>
<reference evidence="8" key="2">
    <citation type="submission" date="2025-09" db="UniProtKB">
        <authorList>
            <consortium name="Ensembl"/>
        </authorList>
    </citation>
    <scope>IDENTIFICATION</scope>
</reference>
<dbReference type="PANTHER" id="PTHR19277:SF163">
    <property type="entry name" value="ADHESION G-PROTEIN COUPLED RECEPTOR D2-LIKE ISOFORM X1"/>
    <property type="match status" value="1"/>
</dbReference>
<evidence type="ECO:0000313" key="8">
    <source>
        <dbReference type="Ensembl" id="ENSCCRP00010043036.1"/>
    </source>
</evidence>
<feature type="domain" description="Pentraxin (PTX)" evidence="7">
    <location>
        <begin position="25"/>
        <end position="232"/>
    </location>
</feature>
<evidence type="ECO:0000256" key="6">
    <source>
        <dbReference type="PROSITE-ProRule" id="PRU01172"/>
    </source>
</evidence>
<reference evidence="8" key="1">
    <citation type="submission" date="2025-08" db="UniProtKB">
        <authorList>
            <consortium name="Ensembl"/>
        </authorList>
    </citation>
    <scope>IDENTIFICATION</scope>
</reference>
<dbReference type="InterPro" id="IPR001759">
    <property type="entry name" value="PTX_dom"/>
</dbReference>
<keyword evidence="9" id="KW-1185">Reference proteome</keyword>
<dbReference type="PANTHER" id="PTHR19277">
    <property type="entry name" value="PENTRAXIN"/>
    <property type="match status" value="1"/>
</dbReference>
<accession>A0A8C1QIJ8</accession>
<dbReference type="SMART" id="SM00159">
    <property type="entry name" value="PTX"/>
    <property type="match status" value="1"/>
</dbReference>